<accession>A0A7J7MI48</accession>
<organism evidence="2 3">
    <name type="scientific">Kingdonia uniflora</name>
    <dbReference type="NCBI Taxonomy" id="39325"/>
    <lineage>
        <taxon>Eukaryota</taxon>
        <taxon>Viridiplantae</taxon>
        <taxon>Streptophyta</taxon>
        <taxon>Embryophyta</taxon>
        <taxon>Tracheophyta</taxon>
        <taxon>Spermatophyta</taxon>
        <taxon>Magnoliopsida</taxon>
        <taxon>Ranunculales</taxon>
        <taxon>Circaeasteraceae</taxon>
        <taxon>Kingdonia</taxon>
    </lineage>
</organism>
<dbReference type="Proteomes" id="UP000541444">
    <property type="component" value="Unassembled WGS sequence"/>
</dbReference>
<protein>
    <recommendedName>
        <fullName evidence="1">Helicase Helix-turn-helix domain-containing protein</fullName>
    </recommendedName>
</protein>
<feature type="non-terminal residue" evidence="2">
    <location>
        <position position="1"/>
    </location>
</feature>
<evidence type="ECO:0000313" key="3">
    <source>
        <dbReference type="Proteomes" id="UP000541444"/>
    </source>
</evidence>
<dbReference type="AlphaFoldDB" id="A0A7J7MI48"/>
<dbReference type="Pfam" id="PF14493">
    <property type="entry name" value="HTH_40"/>
    <property type="match status" value="1"/>
</dbReference>
<proteinExistence type="predicted"/>
<name>A0A7J7MI48_9MAGN</name>
<feature type="domain" description="Helicase Helix-turn-helix" evidence="1">
    <location>
        <begin position="163"/>
        <end position="250"/>
    </location>
</feature>
<evidence type="ECO:0000259" key="1">
    <source>
        <dbReference type="Pfam" id="PF14493"/>
    </source>
</evidence>
<keyword evidence="3" id="KW-1185">Reference proteome</keyword>
<gene>
    <name evidence="2" type="ORF">GIB67_017948</name>
</gene>
<dbReference type="InterPro" id="IPR029491">
    <property type="entry name" value="Helicase_HTH"/>
</dbReference>
<comment type="caution">
    <text evidence="2">The sequence shown here is derived from an EMBL/GenBank/DDBJ whole genome shotgun (WGS) entry which is preliminary data.</text>
</comment>
<sequence length="398" mass="45374">VYIGGICIPIKVVDSMLPCPLRHAEVEDTEEHRRRLLWNDRRFLAVAGVAVKKCKAEKEPLISSNRGYDFDQKMENSEEKVVAVIMVGGPTKGNIASYMKLSEVNLMYLRLSNIDGVNQHLATVFGDQILRDVRNLSLGLDLSLDRRESKIPTSQRKLIPEKLEVWKMWQGDGLTFQEIVNRPERPVPVTEQVVYEYVFEAAKEGFNIVWNKFCDEIGMTRLVRLKIHGAISKIGSRERLRPIKDELPEYWKLGFRQTLALTFRSRLSARLSYAHIKAFLTMQDVGLSTEDIIELPCKQDNEITEDGAEDHLQDAIQERFSVLGDITLGYLDFDFVLTEAKPRDLTDISSDTEKVAHAKWVKANKMANLIIRSSIDPIMRGSIAEKGTTKELLDVIKK</sequence>
<evidence type="ECO:0000313" key="2">
    <source>
        <dbReference type="EMBL" id="KAF6154566.1"/>
    </source>
</evidence>
<dbReference type="OrthoDB" id="1929566at2759"/>
<reference evidence="2 3" key="1">
    <citation type="journal article" date="2020" name="IScience">
        <title>Genome Sequencing of the Endangered Kingdonia uniflora (Circaeasteraceae, Ranunculales) Reveals Potential Mechanisms of Evolutionary Specialization.</title>
        <authorList>
            <person name="Sun Y."/>
            <person name="Deng T."/>
            <person name="Zhang A."/>
            <person name="Moore M.J."/>
            <person name="Landis J.B."/>
            <person name="Lin N."/>
            <person name="Zhang H."/>
            <person name="Zhang X."/>
            <person name="Huang J."/>
            <person name="Zhang X."/>
            <person name="Sun H."/>
            <person name="Wang H."/>
        </authorList>
    </citation>
    <scope>NUCLEOTIDE SEQUENCE [LARGE SCALE GENOMIC DNA]</scope>
    <source>
        <strain evidence="2">TB1705</strain>
        <tissue evidence="2">Leaf</tissue>
    </source>
</reference>
<dbReference type="EMBL" id="JACGCM010001488">
    <property type="protein sequence ID" value="KAF6154566.1"/>
    <property type="molecule type" value="Genomic_DNA"/>
</dbReference>